<comment type="similarity">
    <text evidence="4">Belongs to the ABC transporter superfamily. Macrolide exporter (TC 3.A.1.122) family.</text>
</comment>
<evidence type="ECO:0000256" key="4">
    <source>
        <dbReference type="ARBA" id="ARBA00038388"/>
    </source>
</evidence>
<dbReference type="InterPro" id="IPR003439">
    <property type="entry name" value="ABC_transporter-like_ATP-bd"/>
</dbReference>
<protein>
    <submittedName>
        <fullName evidence="6">Putative ABC transport system ATP-binding protein</fullName>
    </submittedName>
</protein>
<dbReference type="AlphaFoldDB" id="A0A4R3LFJ9"/>
<name>A0A4R3LFJ9_9GAMM</name>
<comment type="caution">
    <text evidence="6">The sequence shown here is derived from an EMBL/GenBank/DDBJ whole genome shotgun (WGS) entry which is preliminary data.</text>
</comment>
<feature type="domain" description="ABC transporter" evidence="5">
    <location>
        <begin position="2"/>
        <end position="221"/>
    </location>
</feature>
<dbReference type="GO" id="GO:0016887">
    <property type="term" value="F:ATP hydrolysis activity"/>
    <property type="evidence" value="ECO:0007669"/>
    <property type="project" value="InterPro"/>
</dbReference>
<gene>
    <name evidence="6" type="ORF">EDC25_10961</name>
</gene>
<dbReference type="GO" id="GO:1902495">
    <property type="term" value="C:transmembrane transporter complex"/>
    <property type="evidence" value="ECO:0007669"/>
    <property type="project" value="UniProtKB-ARBA"/>
</dbReference>
<dbReference type="InterPro" id="IPR015854">
    <property type="entry name" value="ABC_transpr_LolD-like"/>
</dbReference>
<dbReference type="SMART" id="SM00382">
    <property type="entry name" value="AAA"/>
    <property type="match status" value="1"/>
</dbReference>
<dbReference type="GO" id="GO:0005886">
    <property type="term" value="C:plasma membrane"/>
    <property type="evidence" value="ECO:0007669"/>
    <property type="project" value="TreeGrafter"/>
</dbReference>
<dbReference type="GO" id="GO:0022857">
    <property type="term" value="F:transmembrane transporter activity"/>
    <property type="evidence" value="ECO:0007669"/>
    <property type="project" value="TreeGrafter"/>
</dbReference>
<dbReference type="Proteomes" id="UP000294599">
    <property type="component" value="Unassembled WGS sequence"/>
</dbReference>
<dbReference type="PROSITE" id="PS00211">
    <property type="entry name" value="ABC_TRANSPORTER_1"/>
    <property type="match status" value="1"/>
</dbReference>
<dbReference type="SUPFAM" id="SSF52540">
    <property type="entry name" value="P-loop containing nucleoside triphosphate hydrolases"/>
    <property type="match status" value="1"/>
</dbReference>
<keyword evidence="3 6" id="KW-0067">ATP-binding</keyword>
<dbReference type="Pfam" id="PF00005">
    <property type="entry name" value="ABC_tran"/>
    <property type="match status" value="1"/>
</dbReference>
<dbReference type="InterPro" id="IPR017871">
    <property type="entry name" value="ABC_transporter-like_CS"/>
</dbReference>
<dbReference type="InterPro" id="IPR027417">
    <property type="entry name" value="P-loop_NTPase"/>
</dbReference>
<keyword evidence="1" id="KW-0813">Transport</keyword>
<dbReference type="PROSITE" id="PS50893">
    <property type="entry name" value="ABC_TRANSPORTER_2"/>
    <property type="match status" value="1"/>
</dbReference>
<dbReference type="FunFam" id="3.40.50.300:FF:000032">
    <property type="entry name" value="Export ABC transporter ATP-binding protein"/>
    <property type="match status" value="1"/>
</dbReference>
<evidence type="ECO:0000256" key="1">
    <source>
        <dbReference type="ARBA" id="ARBA00022448"/>
    </source>
</evidence>
<accession>A0A4R3LFJ9</accession>
<dbReference type="InterPro" id="IPR017911">
    <property type="entry name" value="MacB-like_ATP-bd"/>
</dbReference>
<evidence type="ECO:0000313" key="6">
    <source>
        <dbReference type="EMBL" id="TCS98208.1"/>
    </source>
</evidence>
<dbReference type="RefSeq" id="WP_240639556.1">
    <property type="nucleotide sequence ID" value="NZ_MJEV01000013.1"/>
</dbReference>
<dbReference type="Gene3D" id="3.40.50.300">
    <property type="entry name" value="P-loop containing nucleotide triphosphate hydrolases"/>
    <property type="match status" value="1"/>
</dbReference>
<dbReference type="EMBL" id="SMAF01000009">
    <property type="protein sequence ID" value="TCS98208.1"/>
    <property type="molecule type" value="Genomic_DNA"/>
</dbReference>
<dbReference type="GO" id="GO:0005524">
    <property type="term" value="F:ATP binding"/>
    <property type="evidence" value="ECO:0007669"/>
    <property type="project" value="UniProtKB-KW"/>
</dbReference>
<organism evidence="6 7">
    <name type="scientific">Pseudofulvimonas gallinarii</name>
    <dbReference type="NCBI Taxonomy" id="634155"/>
    <lineage>
        <taxon>Bacteria</taxon>
        <taxon>Pseudomonadati</taxon>
        <taxon>Pseudomonadota</taxon>
        <taxon>Gammaproteobacteria</taxon>
        <taxon>Lysobacterales</taxon>
        <taxon>Rhodanobacteraceae</taxon>
        <taxon>Pseudofulvimonas</taxon>
    </lineage>
</organism>
<evidence type="ECO:0000256" key="2">
    <source>
        <dbReference type="ARBA" id="ARBA00022741"/>
    </source>
</evidence>
<dbReference type="PANTHER" id="PTHR24220">
    <property type="entry name" value="IMPORT ATP-BINDING PROTEIN"/>
    <property type="match status" value="1"/>
</dbReference>
<keyword evidence="7" id="KW-1185">Reference proteome</keyword>
<evidence type="ECO:0000313" key="7">
    <source>
        <dbReference type="Proteomes" id="UP000294599"/>
    </source>
</evidence>
<proteinExistence type="inferred from homology"/>
<dbReference type="CDD" id="cd03255">
    <property type="entry name" value="ABC_MJ0796_LolCDE_FtsE"/>
    <property type="match status" value="1"/>
</dbReference>
<sequence>MIEARGLGKRVDGPDGALTILEGIDLVLNPGRSLAIVGRSGSGKTTLLSLLAGLDRPTSGRSWLHGHELTGLDEEARAALRRRLVGFVFQSFQLIPTLDALENVMVAADLAGLDDAADRARQALERVGLGTRLRHLPHQMSGGEQQRVALARAFVHAPPILFADEPTGNLDGENARSVTGLLFDLQRDHGTTLVLVTHDPDLAARCDQCLRVADGRSVAPA</sequence>
<reference evidence="6 7" key="1">
    <citation type="submission" date="2019-03" db="EMBL/GenBank/DDBJ databases">
        <title>Genomic Encyclopedia of Type Strains, Phase IV (KMG-IV): sequencing the most valuable type-strain genomes for metagenomic binning, comparative biology and taxonomic classification.</title>
        <authorList>
            <person name="Goeker M."/>
        </authorList>
    </citation>
    <scope>NUCLEOTIDE SEQUENCE [LARGE SCALE GENOMIC DNA]</scope>
    <source>
        <strain evidence="6 7">DSM 21944</strain>
    </source>
</reference>
<dbReference type="InterPro" id="IPR003593">
    <property type="entry name" value="AAA+_ATPase"/>
</dbReference>
<keyword evidence="2" id="KW-0547">Nucleotide-binding</keyword>
<evidence type="ECO:0000259" key="5">
    <source>
        <dbReference type="PROSITE" id="PS50893"/>
    </source>
</evidence>
<evidence type="ECO:0000256" key="3">
    <source>
        <dbReference type="ARBA" id="ARBA00022840"/>
    </source>
</evidence>